<dbReference type="Gene3D" id="3.40.50.880">
    <property type="match status" value="1"/>
</dbReference>
<dbReference type="InterPro" id="IPR002818">
    <property type="entry name" value="DJ-1/PfpI"/>
</dbReference>
<dbReference type="GO" id="GO:0016829">
    <property type="term" value="F:lyase activity"/>
    <property type="evidence" value="ECO:0007669"/>
    <property type="project" value="UniProtKB-KW"/>
</dbReference>
<evidence type="ECO:0000259" key="1">
    <source>
        <dbReference type="Pfam" id="PF01965"/>
    </source>
</evidence>
<name>A0ABW1FPX1_9ACTN</name>
<evidence type="ECO:0000313" key="2">
    <source>
        <dbReference type="EMBL" id="MFC5895900.1"/>
    </source>
</evidence>
<reference evidence="3" key="1">
    <citation type="journal article" date="2019" name="Int. J. Syst. Evol. Microbiol.">
        <title>The Global Catalogue of Microorganisms (GCM) 10K type strain sequencing project: providing services to taxonomists for standard genome sequencing and annotation.</title>
        <authorList>
            <consortium name="The Broad Institute Genomics Platform"/>
            <consortium name="The Broad Institute Genome Sequencing Center for Infectious Disease"/>
            <person name="Wu L."/>
            <person name="Ma J."/>
        </authorList>
    </citation>
    <scope>NUCLEOTIDE SEQUENCE [LARGE SCALE GENOMIC DNA]</scope>
    <source>
        <strain evidence="3">CGMCC 1.15809</strain>
    </source>
</reference>
<keyword evidence="3" id="KW-1185">Reference proteome</keyword>
<protein>
    <submittedName>
        <fullName evidence="2">DJ-1/PfpI family protein</fullName>
        <ecNumber evidence="2">4.2.1.-</ecNumber>
    </submittedName>
</protein>
<dbReference type="CDD" id="cd03139">
    <property type="entry name" value="GATase1_PfpI_2"/>
    <property type="match status" value="1"/>
</dbReference>
<dbReference type="RefSeq" id="WP_345078405.1">
    <property type="nucleotide sequence ID" value="NZ_BAAAWG010000002.1"/>
</dbReference>
<feature type="domain" description="DJ-1/PfpI" evidence="1">
    <location>
        <begin position="14"/>
        <end position="173"/>
    </location>
</feature>
<keyword evidence="2" id="KW-0456">Lyase</keyword>
<gene>
    <name evidence="2" type="ORF">ACFP3M_24205</name>
</gene>
<evidence type="ECO:0000313" key="3">
    <source>
        <dbReference type="Proteomes" id="UP001596241"/>
    </source>
</evidence>
<dbReference type="PANTHER" id="PTHR43130:SF2">
    <property type="entry name" value="DJ-1_PFPI DOMAIN-CONTAINING PROTEIN"/>
    <property type="match status" value="1"/>
</dbReference>
<dbReference type="EC" id="4.2.1.-" evidence="2"/>
<dbReference type="EMBL" id="JBHSPW010000012">
    <property type="protein sequence ID" value="MFC5895900.1"/>
    <property type="molecule type" value="Genomic_DNA"/>
</dbReference>
<accession>A0ABW1FPX1</accession>
<sequence>MTAAPTAAPRKLEVAILVCPGYLPVDVIGVHTLLGFQPEVNVHLVWKDLDEIQGTPNFPTRATTTFEECPADLDVLLAGAVPPEILEDAETLEFLADRGGRAKWVAGVCLGSLLMGAAGLLRGYRATTNFHAYDLLPYYGADLVRTNRVVTDRNRITAGPATGGIEIALRLLKDLRSTEAARLSELGWEYAPEPLFGVGTPELAGPELTEASMREFAEENTAFQAVSERAAERLGIVVPTA</sequence>
<organism evidence="2 3">
    <name type="scientific">Streptomyces ramulosus</name>
    <dbReference type="NCBI Taxonomy" id="47762"/>
    <lineage>
        <taxon>Bacteria</taxon>
        <taxon>Bacillati</taxon>
        <taxon>Actinomycetota</taxon>
        <taxon>Actinomycetes</taxon>
        <taxon>Kitasatosporales</taxon>
        <taxon>Streptomycetaceae</taxon>
        <taxon>Streptomyces</taxon>
    </lineage>
</organism>
<dbReference type="SUPFAM" id="SSF52317">
    <property type="entry name" value="Class I glutamine amidotransferase-like"/>
    <property type="match status" value="1"/>
</dbReference>
<dbReference type="Proteomes" id="UP001596241">
    <property type="component" value="Unassembled WGS sequence"/>
</dbReference>
<dbReference type="PANTHER" id="PTHR43130">
    <property type="entry name" value="ARAC-FAMILY TRANSCRIPTIONAL REGULATOR"/>
    <property type="match status" value="1"/>
</dbReference>
<proteinExistence type="predicted"/>
<dbReference type="Pfam" id="PF01965">
    <property type="entry name" value="DJ-1_PfpI"/>
    <property type="match status" value="1"/>
</dbReference>
<comment type="caution">
    <text evidence="2">The sequence shown here is derived from an EMBL/GenBank/DDBJ whole genome shotgun (WGS) entry which is preliminary data.</text>
</comment>
<dbReference type="InterPro" id="IPR052158">
    <property type="entry name" value="INH-QAR"/>
</dbReference>
<dbReference type="InterPro" id="IPR029062">
    <property type="entry name" value="Class_I_gatase-like"/>
</dbReference>